<dbReference type="SUPFAM" id="SSF56219">
    <property type="entry name" value="DNase I-like"/>
    <property type="match status" value="1"/>
</dbReference>
<organism evidence="3 4">
    <name type="scientific">Lacinutrix venerupis</name>
    <dbReference type="NCBI Taxonomy" id="1486034"/>
    <lineage>
        <taxon>Bacteria</taxon>
        <taxon>Pseudomonadati</taxon>
        <taxon>Bacteroidota</taxon>
        <taxon>Flavobacteriia</taxon>
        <taxon>Flavobacteriales</taxon>
        <taxon>Flavobacteriaceae</taxon>
        <taxon>Lacinutrix</taxon>
    </lineage>
</organism>
<feature type="chain" id="PRO_5042274148" evidence="1">
    <location>
        <begin position="22"/>
        <end position="351"/>
    </location>
</feature>
<protein>
    <submittedName>
        <fullName evidence="3">Endonuclease</fullName>
    </submittedName>
</protein>
<proteinExistence type="predicted"/>
<keyword evidence="3" id="KW-0378">Hydrolase</keyword>
<feature type="domain" description="Endonuclease/exonuclease/phosphatase" evidence="2">
    <location>
        <begin position="31"/>
        <end position="348"/>
    </location>
</feature>
<dbReference type="GO" id="GO:0004519">
    <property type="term" value="F:endonuclease activity"/>
    <property type="evidence" value="ECO:0007669"/>
    <property type="project" value="UniProtKB-KW"/>
</dbReference>
<accession>A0AAC9PVS3</accession>
<evidence type="ECO:0000313" key="4">
    <source>
        <dbReference type="Proteomes" id="UP000187506"/>
    </source>
</evidence>
<keyword evidence="4" id="KW-1185">Reference proteome</keyword>
<name>A0AAC9PVS3_9FLAO</name>
<evidence type="ECO:0000313" key="3">
    <source>
        <dbReference type="EMBL" id="APX99109.1"/>
    </source>
</evidence>
<dbReference type="Gene3D" id="3.60.10.10">
    <property type="entry name" value="Endonuclease/exonuclease/phosphatase"/>
    <property type="match status" value="1"/>
</dbReference>
<dbReference type="Pfam" id="PF19580">
    <property type="entry name" value="Exo_endo_phos_3"/>
    <property type="match status" value="1"/>
</dbReference>
<dbReference type="PANTHER" id="PTHR42834:SF1">
    <property type="entry name" value="ENDONUCLEASE_EXONUCLEASE_PHOSPHATASE FAMILY PROTEIN (AFU_ORTHOLOGUE AFUA_3G09210)"/>
    <property type="match status" value="1"/>
</dbReference>
<gene>
    <name evidence="3" type="ORF">BWR22_01885</name>
</gene>
<dbReference type="InterPro" id="IPR036691">
    <property type="entry name" value="Endo/exonu/phosph_ase_sf"/>
</dbReference>
<reference evidence="3 4" key="1">
    <citation type="submission" date="2017-01" db="EMBL/GenBank/DDBJ databases">
        <title>Complete genome of Lacinutrix venerupis DOK2-8 isolated from seawater in Dokdo.</title>
        <authorList>
            <person name="Chi W.-J."/>
            <person name="Kim J.H."/>
        </authorList>
    </citation>
    <scope>NUCLEOTIDE SEQUENCE [LARGE SCALE GENOMIC DNA]</scope>
    <source>
        <strain evidence="3 4">DOK2-8</strain>
    </source>
</reference>
<dbReference type="EMBL" id="CP019352">
    <property type="protein sequence ID" value="APX99109.1"/>
    <property type="molecule type" value="Genomic_DNA"/>
</dbReference>
<evidence type="ECO:0000259" key="2">
    <source>
        <dbReference type="Pfam" id="PF19580"/>
    </source>
</evidence>
<feature type="signal peptide" evidence="1">
    <location>
        <begin position="1"/>
        <end position="21"/>
    </location>
</feature>
<keyword evidence="3" id="KW-0540">Nuclease</keyword>
<dbReference type="KEGG" id="lvn:BWR22_01885"/>
<dbReference type="PANTHER" id="PTHR42834">
    <property type="entry name" value="ENDONUCLEASE/EXONUCLEASE/PHOSPHATASE FAMILY PROTEIN (AFU_ORTHOLOGUE AFUA_3G09210)"/>
    <property type="match status" value="1"/>
</dbReference>
<keyword evidence="3" id="KW-0255">Endonuclease</keyword>
<sequence length="351" mass="39937">MKNLNLWLTIALITAFISVNAQEEKKYKIHTVAFYNLENLFDTVNDPEKNDEASPMMEIKANREEIYKKKVHNMARVISDIGAETTGNAPAIIGICEVENVNVVEDVANDPLLLAKDYGIVHFESPDRRGIDVGLMYQKELFQPVSKSSHTLKIYDDNTKKRVYTRDQLLVSGKLDGDLIHVIVNHWPSRSGGEARSRPKRIAAAKLNKHIIDSLQAIDPYAKIITMGDLNDDPTNESVKGILKAQAKKKNVKIKGIYNPYINMFKKQGLGTTAYRDAWSLFDQIMVTKPLIETDYSSFRYYKAGIYNKNYLSNKKGRYKGYPLRSFADGGFTDGFSDHFPVYMYLIKETK</sequence>
<dbReference type="AlphaFoldDB" id="A0AAC9PVS3"/>
<dbReference type="InterPro" id="IPR005135">
    <property type="entry name" value="Endo/exonuclease/phosphatase"/>
</dbReference>
<dbReference type="RefSeq" id="WP_076731750.1">
    <property type="nucleotide sequence ID" value="NZ_CP019352.1"/>
</dbReference>
<dbReference type="Proteomes" id="UP000187506">
    <property type="component" value="Chromosome"/>
</dbReference>
<evidence type="ECO:0000256" key="1">
    <source>
        <dbReference type="SAM" id="SignalP"/>
    </source>
</evidence>
<keyword evidence="1" id="KW-0732">Signal</keyword>